<evidence type="ECO:0000259" key="2">
    <source>
        <dbReference type="Pfam" id="PF09718"/>
    </source>
</evidence>
<comment type="caution">
    <text evidence="4">The sequence shown here is derived from an EMBL/GenBank/DDBJ whole genome shotgun (WGS) entry which is preliminary data.</text>
</comment>
<accession>A0ABS9B496</accession>
<keyword evidence="1" id="KW-0175">Coiled coil</keyword>
<dbReference type="EMBL" id="JABFTQ010000005">
    <property type="protein sequence ID" value="MCE8047006.1"/>
    <property type="molecule type" value="Genomic_DNA"/>
</dbReference>
<feature type="coiled-coil region" evidence="1">
    <location>
        <begin position="669"/>
        <end position="724"/>
    </location>
</feature>
<sequence length="1101" mass="119109">MSATLRELIVRISADSSVYQREMSRASRMGSEYYRSMEGGARRTDAALMRNQQNLRVLNGHMMEIRQTALRMTGVLAGAFAAGRLIETADAYGQMASRIRLVIESEREYAEVQERLQRISRVTYKSLMDNSELFVNSVGPLRELGFATAEVLDITEALSAGLVISGANAQRTKSVIDQFSKAMIAGRLQGDSFNSVIQNAPRLQQALAEGLGVSTKRLQEMATAGELTSDVVIGALTRSLGELRRELEEMPTSVEDATQVLKDSFMAYIGQANEAHGTTAALAGGIELLADNIENVVAVAGVFAAMGLGRYMGGLAVSASAAAAEFVKNTQAQIAHAAAQQQAAAASARLAAAEATAAKRALGRAIATERATRGTEQHAAALAQLGVARTAATGASARHTAATNAEAAAQTRLAAATSLAARAKAAALALLPGPAGLITLAAGAAASFLLFRDRSDDVAASLLNLEQPMDTLIEQFRDLTTEQQRAALIRWSERQEEEAERAGKAFERLRRDVLDTAFFSSGRRERGAVFDELQAAFDEVREGARSLDSVITDVQQRLGLDDSAVREWRMLASEFAEGRVSAEEMARRVDALRTDMESAAGSAERLGGAVNGNTPSEKTLQAWQRYNDQLREQIANLRDPSLLGQTSRRLDAMGPDVTDTMRGTTLFLAATLEREQQLADARKKAAEEAKRAAEEGKRNAERILQAYQQQADTLQRQIALHGDASRAAALRYDLEHGSLRELSQAQGAHLLQLEQELAAKERLAQQARESLELMRYEATERARLASRSQELELDIVAVGRSDGALQMERQILTVRQRYADELRDLHLRQEDESTRISEAAYEERRQLLMRLMDEEVRLVQSANARKLAAQEDWRNGARRGFEAYLDNARNMAGQTETLVTNAFSGMENALSDFVRNGKLDFSSLADSIINDMMRIYLRQAALGLFGSFGGSSIPGGFTSQIDFGGYAQGGYTGPGGRYEPAGIVHRGEVVWSQTDVARAGGVAVVEALRKGLGGYASGGAVGVRAPTLPTMQGGGSPNNVYITPPEGHQARTEERENADGGMDFFVMFDQVGAQMLSTPGSKMSRALKNKWGAQPVLTGRG</sequence>
<evidence type="ECO:0000259" key="3">
    <source>
        <dbReference type="Pfam" id="PF20155"/>
    </source>
</evidence>
<dbReference type="Pfam" id="PF20155">
    <property type="entry name" value="TMP_3"/>
    <property type="match status" value="1"/>
</dbReference>
<dbReference type="InterPro" id="IPR006431">
    <property type="entry name" value="Phage_tape_meas_C"/>
</dbReference>
<feature type="domain" description="Bacteriophage tail tape measure C-terminal" evidence="2">
    <location>
        <begin position="872"/>
        <end position="945"/>
    </location>
</feature>
<evidence type="ECO:0000256" key="1">
    <source>
        <dbReference type="SAM" id="Coils"/>
    </source>
</evidence>
<reference evidence="4 5" key="1">
    <citation type="journal article" date="2021" name="Front. Microbiol.">
        <title>Aerobic Denitrification and Heterotrophic Sulfur Oxidation in the Genus Halomonas Revealed by Six Novel Species Characterizations and Genome-Based Analysis.</title>
        <authorList>
            <person name="Wang L."/>
            <person name="Shao Z."/>
        </authorList>
    </citation>
    <scope>NUCLEOTIDE SEQUENCE [LARGE SCALE GENOMIC DNA]</scope>
    <source>
        <strain evidence="4 5">MCCC 1A05748</strain>
    </source>
</reference>
<keyword evidence="5" id="KW-1185">Reference proteome</keyword>
<dbReference type="NCBIfam" id="TIGR01541">
    <property type="entry name" value="tape_meas_lam_C"/>
    <property type="match status" value="1"/>
</dbReference>
<feature type="domain" description="Tape measure protein N-terminal" evidence="3">
    <location>
        <begin position="84"/>
        <end position="274"/>
    </location>
</feature>
<proteinExistence type="predicted"/>
<dbReference type="InterPro" id="IPR013491">
    <property type="entry name" value="Tape_meas_N"/>
</dbReference>
<gene>
    <name evidence="4" type="ORF">HOP60_09725</name>
</gene>
<dbReference type="Pfam" id="PF09718">
    <property type="entry name" value="Tape_meas_lam_C"/>
    <property type="match status" value="1"/>
</dbReference>
<protein>
    <submittedName>
        <fullName evidence="4">Phage tail tape measure protein</fullName>
    </submittedName>
</protein>
<name>A0ABS9B496_9GAMM</name>
<evidence type="ECO:0000313" key="4">
    <source>
        <dbReference type="EMBL" id="MCE8047006.1"/>
    </source>
</evidence>
<evidence type="ECO:0000313" key="5">
    <source>
        <dbReference type="Proteomes" id="UP001320154"/>
    </source>
</evidence>
<organism evidence="4 5">
    <name type="scientific">Billgrantia desiderata</name>
    <dbReference type="NCBI Taxonomy" id="52021"/>
    <lineage>
        <taxon>Bacteria</taxon>
        <taxon>Pseudomonadati</taxon>
        <taxon>Pseudomonadota</taxon>
        <taxon>Gammaproteobacteria</taxon>
        <taxon>Oceanospirillales</taxon>
        <taxon>Halomonadaceae</taxon>
        <taxon>Billgrantia</taxon>
    </lineage>
</organism>
<dbReference type="Proteomes" id="UP001320154">
    <property type="component" value="Unassembled WGS sequence"/>
</dbReference>
<dbReference type="NCBIfam" id="TIGR02675">
    <property type="entry name" value="tape_meas_nterm"/>
    <property type="match status" value="1"/>
</dbReference>
<dbReference type="RefSeq" id="WP_234250479.1">
    <property type="nucleotide sequence ID" value="NZ_JABFTQ010000005.1"/>
</dbReference>